<comment type="caution">
    <text evidence="5">The sequence shown here is derived from an EMBL/GenBank/DDBJ whole genome shotgun (WGS) entry which is preliminary data.</text>
</comment>
<dbReference type="SUPFAM" id="SSF47616">
    <property type="entry name" value="GST C-terminal domain-like"/>
    <property type="match status" value="1"/>
</dbReference>
<dbReference type="Gene3D" id="3.40.30.10">
    <property type="entry name" value="Glutaredoxin"/>
    <property type="match status" value="1"/>
</dbReference>
<dbReference type="SUPFAM" id="SSF52833">
    <property type="entry name" value="Thioredoxin-like"/>
    <property type="match status" value="1"/>
</dbReference>
<evidence type="ECO:0000313" key="6">
    <source>
        <dbReference type="Proteomes" id="UP000238605"/>
    </source>
</evidence>
<dbReference type="SFLD" id="SFLDG00358">
    <property type="entry name" value="Main_(cytGST)"/>
    <property type="match status" value="1"/>
</dbReference>
<dbReference type="EMBL" id="PSNX01000003">
    <property type="protein sequence ID" value="PPE67380.1"/>
    <property type="molecule type" value="Genomic_DNA"/>
</dbReference>
<feature type="domain" description="GST N-terminal" evidence="3">
    <location>
        <begin position="1"/>
        <end position="81"/>
    </location>
</feature>
<dbReference type="InterPro" id="IPR036282">
    <property type="entry name" value="Glutathione-S-Trfase_C_sf"/>
</dbReference>
<dbReference type="Gene3D" id="1.20.1050.10">
    <property type="match status" value="1"/>
</dbReference>
<reference evidence="5 6" key="1">
    <citation type="submission" date="2018-02" db="EMBL/GenBank/DDBJ databases">
        <title>Reclassifiation of [Polyangium] brachysporum DSM 7029 as Guopingzhaonella breviflexa gen. nov., sp. nov., a member of the family Comamonadaceae.</title>
        <authorList>
            <person name="Tang B."/>
        </authorList>
    </citation>
    <scope>NUCLEOTIDE SEQUENCE [LARGE SCALE GENOMIC DNA]</scope>
    <source>
        <strain evidence="5 6">BCRC 80649</strain>
    </source>
</reference>
<evidence type="ECO:0000256" key="1">
    <source>
        <dbReference type="ARBA" id="ARBA00007409"/>
    </source>
</evidence>
<dbReference type="FunFam" id="3.40.30.10:FF:000039">
    <property type="entry name" value="Glutathione S-transferase domain"/>
    <property type="match status" value="1"/>
</dbReference>
<keyword evidence="2 5" id="KW-0808">Transferase</keyword>
<name>A0A2S5SX94_9BURK</name>
<dbReference type="RefSeq" id="WP_104301311.1">
    <property type="nucleotide sequence ID" value="NZ_PSNX01000003.1"/>
</dbReference>
<evidence type="ECO:0000259" key="4">
    <source>
        <dbReference type="PROSITE" id="PS50405"/>
    </source>
</evidence>
<dbReference type="OrthoDB" id="5958450at2"/>
<dbReference type="Pfam" id="PF02798">
    <property type="entry name" value="GST_N"/>
    <property type="match status" value="1"/>
</dbReference>
<dbReference type="InterPro" id="IPR040079">
    <property type="entry name" value="Glutathione_S-Trfase"/>
</dbReference>
<dbReference type="CDD" id="cd03046">
    <property type="entry name" value="GST_N_GTT1_like"/>
    <property type="match status" value="1"/>
</dbReference>
<comment type="similarity">
    <text evidence="1">Belongs to the GST superfamily.</text>
</comment>
<evidence type="ECO:0000256" key="2">
    <source>
        <dbReference type="ARBA" id="ARBA00022679"/>
    </source>
</evidence>
<dbReference type="InterPro" id="IPR010987">
    <property type="entry name" value="Glutathione-S-Trfase_C-like"/>
</dbReference>
<dbReference type="PROSITE" id="PS50405">
    <property type="entry name" value="GST_CTER"/>
    <property type="match status" value="1"/>
</dbReference>
<feature type="domain" description="GST C-terminal" evidence="4">
    <location>
        <begin position="86"/>
        <end position="206"/>
    </location>
</feature>
<gene>
    <name evidence="5" type="ORF">C1704_04245</name>
</gene>
<evidence type="ECO:0000259" key="3">
    <source>
        <dbReference type="PROSITE" id="PS50404"/>
    </source>
</evidence>
<dbReference type="SFLD" id="SFLDG01150">
    <property type="entry name" value="Main.1:_Beta-like"/>
    <property type="match status" value="1"/>
</dbReference>
<dbReference type="InterPro" id="IPR036249">
    <property type="entry name" value="Thioredoxin-like_sf"/>
</dbReference>
<dbReference type="GO" id="GO:0016740">
    <property type="term" value="F:transferase activity"/>
    <property type="evidence" value="ECO:0007669"/>
    <property type="project" value="UniProtKB-KW"/>
</dbReference>
<dbReference type="PANTHER" id="PTHR44051">
    <property type="entry name" value="GLUTATHIONE S-TRANSFERASE-RELATED"/>
    <property type="match status" value="1"/>
</dbReference>
<dbReference type="SFLD" id="SFLDS00019">
    <property type="entry name" value="Glutathione_Transferase_(cytos"/>
    <property type="match status" value="1"/>
</dbReference>
<dbReference type="InterPro" id="IPR004045">
    <property type="entry name" value="Glutathione_S-Trfase_N"/>
</dbReference>
<evidence type="ECO:0000313" key="5">
    <source>
        <dbReference type="EMBL" id="PPE67380.1"/>
    </source>
</evidence>
<dbReference type="PROSITE" id="PS50404">
    <property type="entry name" value="GST_NTER"/>
    <property type="match status" value="1"/>
</dbReference>
<keyword evidence="6" id="KW-1185">Reference proteome</keyword>
<dbReference type="AlphaFoldDB" id="A0A2S5SX94"/>
<dbReference type="Pfam" id="PF13410">
    <property type="entry name" value="GST_C_2"/>
    <property type="match status" value="1"/>
</dbReference>
<dbReference type="CDD" id="cd03207">
    <property type="entry name" value="GST_C_8"/>
    <property type="match status" value="1"/>
</dbReference>
<organism evidence="5 6">
    <name type="scientific">Caldimonas caldifontis</name>
    <dbReference type="NCBI Taxonomy" id="1452508"/>
    <lineage>
        <taxon>Bacteria</taxon>
        <taxon>Pseudomonadati</taxon>
        <taxon>Pseudomonadota</taxon>
        <taxon>Betaproteobacteria</taxon>
        <taxon>Burkholderiales</taxon>
        <taxon>Sphaerotilaceae</taxon>
        <taxon>Caldimonas</taxon>
    </lineage>
</organism>
<dbReference type="PANTHER" id="PTHR44051:SF8">
    <property type="entry name" value="GLUTATHIONE S-TRANSFERASE GSTA"/>
    <property type="match status" value="1"/>
</dbReference>
<proteinExistence type="inferred from homology"/>
<dbReference type="Proteomes" id="UP000238605">
    <property type="component" value="Unassembled WGS sequence"/>
</dbReference>
<accession>A0A2S5SX94</accession>
<protein>
    <submittedName>
        <fullName evidence="5">Glutathione S-transferase family protein</fullName>
    </submittedName>
</protein>
<sequence>MTLTIYGIAASRAIRPLWAAEELDLTYRHIKLHHAAPETKAPDYLRLNPNGTVPALEDDGLVLFESLAITLYLARTYGPSRLWPDDAADQARVLQWTLWAATEAEPPARQWFHHTAFLPPAERQPALAAAALQALGRRLAVLERHFADGRPHLLGDDFTVADLNLAAVLQRLKDLGGGDHPRLSAWHARCLARPAAQRAFALRQAG</sequence>